<dbReference type="GO" id="GO:0016747">
    <property type="term" value="F:acyltransferase activity, transferring groups other than amino-acyl groups"/>
    <property type="evidence" value="ECO:0007669"/>
    <property type="project" value="InterPro"/>
</dbReference>
<evidence type="ECO:0000313" key="3">
    <source>
        <dbReference type="Proteomes" id="UP000274391"/>
    </source>
</evidence>
<evidence type="ECO:0000259" key="1">
    <source>
        <dbReference type="PROSITE" id="PS51186"/>
    </source>
</evidence>
<organism evidence="2 3">
    <name type="scientific">Gulosibacter macacae</name>
    <dbReference type="NCBI Taxonomy" id="2488791"/>
    <lineage>
        <taxon>Bacteria</taxon>
        <taxon>Bacillati</taxon>
        <taxon>Actinomycetota</taxon>
        <taxon>Actinomycetes</taxon>
        <taxon>Micrococcales</taxon>
        <taxon>Microbacteriaceae</taxon>
        <taxon>Gulosibacter</taxon>
    </lineage>
</organism>
<dbReference type="Pfam" id="PF13508">
    <property type="entry name" value="Acetyltransf_7"/>
    <property type="match status" value="1"/>
</dbReference>
<keyword evidence="2" id="KW-0808">Transferase</keyword>
<comment type="caution">
    <text evidence="2">The sequence shown here is derived from an EMBL/GenBank/DDBJ whole genome shotgun (WGS) entry which is preliminary data.</text>
</comment>
<sequence length="267" mass="28207">MMDLLERCARGESELQRAVHAGLQSRWRLEQDVAWAPTGSPHRILLGGMAVTSSADAAQLATVAGSVGDPFGLFDPEDLPGRTLTGTTAWMHRDPQPPPTIPMHPDLVVRRIVRSADVATWERTVFEANGDLTREPGELHPAASVHVPGLALYLAELDGKPVGTSLRVVGRHGVTVSAVAVLPEVRGQGIGLALTHRAVAAAPELPATLSASAMGEGLYERLGFRKVGLGVTWSPLAEALGGSARGSSRRIRSLRLSTNPLAKALEA</sequence>
<reference evidence="2 3" key="1">
    <citation type="submission" date="2018-11" db="EMBL/GenBank/DDBJ databases">
        <title>YIM 102482-1 draft genome.</title>
        <authorList>
            <person name="Li G."/>
            <person name="Jiang Y."/>
        </authorList>
    </citation>
    <scope>NUCLEOTIDE SEQUENCE [LARGE SCALE GENOMIC DNA]</scope>
    <source>
        <strain evidence="2 3">YIM 102482-1</strain>
    </source>
</reference>
<dbReference type="PROSITE" id="PS51186">
    <property type="entry name" value="GNAT"/>
    <property type="match status" value="1"/>
</dbReference>
<feature type="domain" description="N-acetyltransferase" evidence="1">
    <location>
        <begin position="107"/>
        <end position="241"/>
    </location>
</feature>
<dbReference type="EMBL" id="RQVS01000012">
    <property type="protein sequence ID" value="RRJ86062.1"/>
    <property type="molecule type" value="Genomic_DNA"/>
</dbReference>
<dbReference type="InterPro" id="IPR016181">
    <property type="entry name" value="Acyl_CoA_acyltransferase"/>
</dbReference>
<dbReference type="InterPro" id="IPR000182">
    <property type="entry name" value="GNAT_dom"/>
</dbReference>
<evidence type="ECO:0000313" key="2">
    <source>
        <dbReference type="EMBL" id="RRJ86062.1"/>
    </source>
</evidence>
<gene>
    <name evidence="2" type="ORF">EG850_10080</name>
</gene>
<dbReference type="Gene3D" id="3.40.630.30">
    <property type="match status" value="1"/>
</dbReference>
<dbReference type="CDD" id="cd04301">
    <property type="entry name" value="NAT_SF"/>
    <property type="match status" value="1"/>
</dbReference>
<dbReference type="AlphaFoldDB" id="A0A3P3VTB9"/>
<protein>
    <submittedName>
        <fullName evidence="2">N-acetyltransferase</fullName>
    </submittedName>
</protein>
<name>A0A3P3VTB9_9MICO</name>
<proteinExistence type="predicted"/>
<dbReference type="OrthoDB" id="5243104at2"/>
<dbReference type="Proteomes" id="UP000274391">
    <property type="component" value="Unassembled WGS sequence"/>
</dbReference>
<accession>A0A3P3VTB9</accession>
<keyword evidence="3" id="KW-1185">Reference proteome</keyword>
<dbReference type="SUPFAM" id="SSF55729">
    <property type="entry name" value="Acyl-CoA N-acyltransferases (Nat)"/>
    <property type="match status" value="1"/>
</dbReference>